<dbReference type="Gene3D" id="3.40.50.300">
    <property type="entry name" value="P-loop containing nucleotide triphosphate hydrolases"/>
    <property type="match status" value="1"/>
</dbReference>
<dbReference type="GO" id="GO:0005047">
    <property type="term" value="F:signal recognition particle binding"/>
    <property type="evidence" value="ECO:0007669"/>
    <property type="project" value="TreeGrafter"/>
</dbReference>
<keyword evidence="10" id="KW-0472">Membrane</keyword>
<evidence type="ECO:0000256" key="2">
    <source>
        <dbReference type="ARBA" id="ARBA00008531"/>
    </source>
</evidence>
<evidence type="ECO:0000256" key="10">
    <source>
        <dbReference type="ARBA" id="ARBA00023136"/>
    </source>
</evidence>
<dbReference type="Gene3D" id="1.20.120.1380">
    <property type="entry name" value="Flagellar FlhF biosynthesis protein, N domain"/>
    <property type="match status" value="1"/>
</dbReference>
<keyword evidence="4" id="KW-0813">Transport</keyword>
<protein>
    <recommendedName>
        <fullName evidence="3 13">Flagellar biosynthesis protein FlhF</fullName>
    </recommendedName>
</protein>
<organism evidence="17 18">
    <name type="scientific">Paucimonas lemoignei</name>
    <name type="common">Pseudomonas lemoignei</name>
    <dbReference type="NCBI Taxonomy" id="29443"/>
    <lineage>
        <taxon>Bacteria</taxon>
        <taxon>Pseudomonadati</taxon>
        <taxon>Pseudomonadota</taxon>
        <taxon>Betaproteobacteria</taxon>
        <taxon>Burkholderiales</taxon>
        <taxon>Burkholderiaceae</taxon>
        <taxon>Paucimonas</taxon>
    </lineage>
</organism>
<evidence type="ECO:0000256" key="14">
    <source>
        <dbReference type="SAM" id="MobiDB-lite"/>
    </source>
</evidence>
<dbReference type="CDD" id="cd17873">
    <property type="entry name" value="FlhF"/>
    <property type="match status" value="1"/>
</dbReference>
<feature type="region of interest" description="Disordered" evidence="14">
    <location>
        <begin position="518"/>
        <end position="580"/>
    </location>
</feature>
<feature type="compositionally biased region" description="Low complexity" evidence="14">
    <location>
        <begin position="530"/>
        <end position="544"/>
    </location>
</feature>
<comment type="function">
    <text evidence="12">Necessary for flagellar biosynthesis. May be involved in translocation of the flagellum.</text>
</comment>
<evidence type="ECO:0000256" key="12">
    <source>
        <dbReference type="ARBA" id="ARBA00025337"/>
    </source>
</evidence>
<dbReference type="SMART" id="SM00962">
    <property type="entry name" value="SRP54"/>
    <property type="match status" value="1"/>
</dbReference>
<dbReference type="OrthoDB" id="9778554at2"/>
<evidence type="ECO:0000259" key="15">
    <source>
        <dbReference type="SMART" id="SM00382"/>
    </source>
</evidence>
<name>A0A4V2UJ87_PAULE</name>
<evidence type="ECO:0000313" key="17">
    <source>
        <dbReference type="EMBL" id="TCS39150.1"/>
    </source>
</evidence>
<evidence type="ECO:0000259" key="16">
    <source>
        <dbReference type="SMART" id="SM00962"/>
    </source>
</evidence>
<keyword evidence="11" id="KW-1006">Bacterial flagellum protein export</keyword>
<feature type="domain" description="AAA+ ATPase" evidence="15">
    <location>
        <begin position="232"/>
        <end position="402"/>
    </location>
</feature>
<dbReference type="PANTHER" id="PTHR43134:SF3">
    <property type="entry name" value="FLAGELLAR BIOSYNTHESIS PROTEIN FLHF"/>
    <property type="match status" value="1"/>
</dbReference>
<feature type="domain" description="SRP54-type proteins GTP-binding" evidence="16">
    <location>
        <begin position="233"/>
        <end position="425"/>
    </location>
</feature>
<evidence type="ECO:0000256" key="7">
    <source>
        <dbReference type="ARBA" id="ARBA00022795"/>
    </source>
</evidence>
<dbReference type="GO" id="GO:0003924">
    <property type="term" value="F:GTPase activity"/>
    <property type="evidence" value="ECO:0007669"/>
    <property type="project" value="UniProtKB-UniRule"/>
</dbReference>
<accession>A0A4V2UJ87</accession>
<dbReference type="NCBIfam" id="TIGR03499">
    <property type="entry name" value="FlhF"/>
    <property type="match status" value="1"/>
</dbReference>
<keyword evidence="6" id="KW-0547">Nucleotide-binding</keyword>
<evidence type="ECO:0000256" key="13">
    <source>
        <dbReference type="NCBIfam" id="TIGR03499"/>
    </source>
</evidence>
<dbReference type="AlphaFoldDB" id="A0A4V2UJ87"/>
<evidence type="ECO:0000256" key="11">
    <source>
        <dbReference type="ARBA" id="ARBA00023225"/>
    </source>
</evidence>
<keyword evidence="17" id="KW-0969">Cilium</keyword>
<dbReference type="GO" id="GO:0044781">
    <property type="term" value="P:bacterial-type flagellum organization"/>
    <property type="evidence" value="ECO:0007669"/>
    <property type="project" value="UniProtKB-UniRule"/>
</dbReference>
<keyword evidence="8" id="KW-0653">Protein transport</keyword>
<dbReference type="InterPro" id="IPR003593">
    <property type="entry name" value="AAA+_ATPase"/>
</dbReference>
<dbReference type="InterPro" id="IPR020006">
    <property type="entry name" value="FlhF"/>
</dbReference>
<evidence type="ECO:0000256" key="4">
    <source>
        <dbReference type="ARBA" id="ARBA00022448"/>
    </source>
</evidence>
<gene>
    <name evidence="17" type="ORF">EDC30_101101</name>
</gene>
<evidence type="ECO:0000256" key="5">
    <source>
        <dbReference type="ARBA" id="ARBA00022475"/>
    </source>
</evidence>
<comment type="similarity">
    <text evidence="2">Belongs to the GTP-binding SRP family.</text>
</comment>
<proteinExistence type="inferred from homology"/>
<evidence type="ECO:0000256" key="3">
    <source>
        <dbReference type="ARBA" id="ARBA00014919"/>
    </source>
</evidence>
<dbReference type="FunFam" id="3.40.50.300:FF:000695">
    <property type="entry name" value="Flagellar biosynthesis regulator FlhF"/>
    <property type="match status" value="1"/>
</dbReference>
<evidence type="ECO:0000313" key="18">
    <source>
        <dbReference type="Proteomes" id="UP000295382"/>
    </source>
</evidence>
<evidence type="ECO:0000256" key="1">
    <source>
        <dbReference type="ARBA" id="ARBA00004413"/>
    </source>
</evidence>
<comment type="subcellular location">
    <subcellularLocation>
        <location evidence="1">Cell membrane</location>
        <topology evidence="1">Peripheral membrane protein</topology>
        <orientation evidence="1">Cytoplasmic side</orientation>
    </subcellularLocation>
</comment>
<keyword evidence="18" id="KW-1185">Reference proteome</keyword>
<dbReference type="GO" id="GO:0005525">
    <property type="term" value="F:GTP binding"/>
    <property type="evidence" value="ECO:0007669"/>
    <property type="project" value="UniProtKB-UniRule"/>
</dbReference>
<dbReference type="Proteomes" id="UP000295382">
    <property type="component" value="Unassembled WGS sequence"/>
</dbReference>
<dbReference type="Pfam" id="PF00448">
    <property type="entry name" value="SRP54"/>
    <property type="match status" value="1"/>
</dbReference>
<dbReference type="EMBL" id="SLZQ01000001">
    <property type="protein sequence ID" value="TCS39150.1"/>
    <property type="molecule type" value="Genomic_DNA"/>
</dbReference>
<dbReference type="InterPro" id="IPR000897">
    <property type="entry name" value="SRP54_GTPase_dom"/>
</dbReference>
<keyword evidence="7" id="KW-1005">Bacterial flagellum biogenesis</keyword>
<evidence type="ECO:0000256" key="9">
    <source>
        <dbReference type="ARBA" id="ARBA00023134"/>
    </source>
</evidence>
<dbReference type="InterPro" id="IPR027417">
    <property type="entry name" value="P-loop_NTPase"/>
</dbReference>
<keyword evidence="9" id="KW-0342">GTP-binding</keyword>
<dbReference type="InterPro" id="IPR047040">
    <property type="entry name" value="FlhF__GTPase_dom"/>
</dbReference>
<keyword evidence="5" id="KW-1003">Cell membrane</keyword>
<reference evidence="17 18" key="1">
    <citation type="submission" date="2019-03" db="EMBL/GenBank/DDBJ databases">
        <title>Genomic Encyclopedia of Type Strains, Phase IV (KMG-IV): sequencing the most valuable type-strain genomes for metagenomic binning, comparative biology and taxonomic classification.</title>
        <authorList>
            <person name="Goeker M."/>
        </authorList>
    </citation>
    <scope>NUCLEOTIDE SEQUENCE [LARGE SCALE GENOMIC DNA]</scope>
    <source>
        <strain evidence="17 18">DSM 7445</strain>
    </source>
</reference>
<comment type="caution">
    <text evidence="17">The sequence shown here is derived from an EMBL/GenBank/DDBJ whole genome shotgun (WGS) entry which is preliminary data.</text>
</comment>
<evidence type="ECO:0000256" key="6">
    <source>
        <dbReference type="ARBA" id="ARBA00022741"/>
    </source>
</evidence>
<keyword evidence="17" id="KW-0282">Flagellum</keyword>
<keyword evidence="17" id="KW-0966">Cell projection</keyword>
<dbReference type="SMART" id="SM00382">
    <property type="entry name" value="AAA"/>
    <property type="match status" value="1"/>
</dbReference>
<dbReference type="SUPFAM" id="SSF52540">
    <property type="entry name" value="P-loop containing nucleoside triphosphate hydrolases"/>
    <property type="match status" value="1"/>
</dbReference>
<dbReference type="GO" id="GO:0015031">
    <property type="term" value="P:protein transport"/>
    <property type="evidence" value="ECO:0007669"/>
    <property type="project" value="UniProtKB-KW"/>
</dbReference>
<dbReference type="PANTHER" id="PTHR43134">
    <property type="entry name" value="SIGNAL RECOGNITION PARTICLE RECEPTOR SUBUNIT ALPHA"/>
    <property type="match status" value="1"/>
</dbReference>
<evidence type="ECO:0000256" key="8">
    <source>
        <dbReference type="ARBA" id="ARBA00022927"/>
    </source>
</evidence>
<sequence>MNVKKFTGATSREALRKVRDALGADAVILSNRSVDGAIEILALAPEDMAALAEPVVETRAAAPVSAPAISQSTLAALTTRRKAESAVETPAPSLQPSISQSTLAALAPRHMSENNQASRLAETLHAAREANAAAGQSATAEMSRMMAEIRAMRGMLESQLAELSFSSQQQREPAKSAVLREMLSAGYSASLGRFLTEKMPSGLTAEAGMAWMRSILSRNLTTLDNENDILDRGGVYALVGPTGVGKTTTTAKLAARCVMRHGAGKLALITTDGYRIGGYEQLRIYGKILGVMVHSVKDETDLKIALAELKNKHMVLIDTVGMSQRDQMVGEQIAMLSGTDTKVNRLLCMSATSSGETLNEVVRAYQGSGLAGCIMTKLDEAATIGGVLDVAIRQKLKMYYVANGQRVPEDLHVANKDYLVDRSFKLKRETAPFQVRDAELPLVVANAVRGMNDSSLREVSLGQLPYRSGRRPAPHAGRAAPAYLHLPLGVARRRKKCDAGEPGRLAGAFRQRRAARGCARCDRQHRRPPRCAAPRQPAGRGAPGRQDERTGASHAAGVRRGEAGTCDHAVPHAPAGGCSG</sequence>
<dbReference type="GO" id="GO:0006614">
    <property type="term" value="P:SRP-dependent cotranslational protein targeting to membrane"/>
    <property type="evidence" value="ECO:0007669"/>
    <property type="project" value="UniProtKB-UniRule"/>
</dbReference>
<dbReference type="GO" id="GO:0005886">
    <property type="term" value="C:plasma membrane"/>
    <property type="evidence" value="ECO:0007669"/>
    <property type="project" value="UniProtKB-SubCell"/>
</dbReference>